<sequence length="262" mass="27557">MVTLKLLIAISASFLFLAKVDGNGTKTVYTVTLGGDGKCLAEVNLARQAAGFSNLNQAAEEADASRLPNADTCESNDSQQCDEWVWKPVCDSLIPNKTEGRALPSGSEGAKFQSGTYAYHVADAGVFNCTAVVDNWKAAYSNFSGLPPAKKDSKDLYSKQDNISFVAMYNPAENATADCRMVTCGKKTSPVAAKNSADSSSGEEASALICMTVPDVLHTDETKAPFTEDQWAQIVTAFEGSASAFSPGVVGLGLAILGLTLL</sequence>
<gene>
    <name evidence="2" type="ORF">EBH_0020460</name>
</gene>
<dbReference type="InterPro" id="IPR021288">
    <property type="entry name" value="Surface_antigen"/>
</dbReference>
<reference evidence="2" key="2">
    <citation type="submission" date="2013-10" db="EMBL/GenBank/DDBJ databases">
        <authorList>
            <person name="Aslett M."/>
        </authorList>
    </citation>
    <scope>NUCLEOTIDE SEQUENCE [LARGE SCALE GENOMIC DNA]</scope>
    <source>
        <strain evidence="2">Houghton</strain>
    </source>
</reference>
<feature type="chain" id="PRO_5004672322" evidence="1">
    <location>
        <begin position="23"/>
        <end position="262"/>
    </location>
</feature>
<dbReference type="VEuPathDB" id="ToxoDB:EBH_0020460"/>
<dbReference type="EMBL" id="HG710174">
    <property type="protein sequence ID" value="CDJ45659.1"/>
    <property type="molecule type" value="Genomic_DNA"/>
</dbReference>
<accession>U6LAS6</accession>
<organism evidence="2 3">
    <name type="scientific">Eimeria brunetti</name>
    <dbReference type="NCBI Taxonomy" id="51314"/>
    <lineage>
        <taxon>Eukaryota</taxon>
        <taxon>Sar</taxon>
        <taxon>Alveolata</taxon>
        <taxon>Apicomplexa</taxon>
        <taxon>Conoidasida</taxon>
        <taxon>Coccidia</taxon>
        <taxon>Eucoccidiorida</taxon>
        <taxon>Eimeriorina</taxon>
        <taxon>Eimeriidae</taxon>
        <taxon>Eimeria</taxon>
    </lineage>
</organism>
<evidence type="ECO:0000313" key="3">
    <source>
        <dbReference type="Proteomes" id="UP000030750"/>
    </source>
</evidence>
<dbReference type="Proteomes" id="UP000030750">
    <property type="component" value="Unassembled WGS sequence"/>
</dbReference>
<evidence type="ECO:0000313" key="2">
    <source>
        <dbReference type="EMBL" id="CDJ45659.1"/>
    </source>
</evidence>
<keyword evidence="3" id="KW-1185">Reference proteome</keyword>
<dbReference type="AlphaFoldDB" id="U6LAS6"/>
<dbReference type="Pfam" id="PF11054">
    <property type="entry name" value="Surface_antigen"/>
    <property type="match status" value="1"/>
</dbReference>
<evidence type="ECO:0000256" key="1">
    <source>
        <dbReference type="SAM" id="SignalP"/>
    </source>
</evidence>
<protein>
    <submittedName>
        <fullName evidence="2">SAG family member</fullName>
    </submittedName>
</protein>
<feature type="signal peptide" evidence="1">
    <location>
        <begin position="1"/>
        <end position="22"/>
    </location>
</feature>
<reference evidence="2" key="1">
    <citation type="submission" date="2013-10" db="EMBL/GenBank/DDBJ databases">
        <title>Genomic analysis of the causative agents of coccidiosis in chickens.</title>
        <authorList>
            <person name="Reid A.J."/>
            <person name="Blake D."/>
            <person name="Billington K."/>
            <person name="Browne H."/>
            <person name="Dunn M."/>
            <person name="Hung S."/>
            <person name="Kawahara F."/>
            <person name="Miranda-Saavedra D."/>
            <person name="Mourier T."/>
            <person name="Nagra H."/>
            <person name="Otto T.D."/>
            <person name="Rawlings N."/>
            <person name="Sanchez A."/>
            <person name="Sanders M."/>
            <person name="Subramaniam C."/>
            <person name="Tay Y."/>
            <person name="Dear P."/>
            <person name="Doerig C."/>
            <person name="Gruber A."/>
            <person name="Parkinson J."/>
            <person name="Shirley M."/>
            <person name="Wan K.L."/>
            <person name="Berriman M."/>
            <person name="Tomley F."/>
            <person name="Pain A."/>
        </authorList>
    </citation>
    <scope>NUCLEOTIDE SEQUENCE [LARGE SCALE GENOMIC DNA]</scope>
    <source>
        <strain evidence="2">Houghton</strain>
    </source>
</reference>
<dbReference type="OrthoDB" id="347470at2759"/>
<proteinExistence type="predicted"/>
<name>U6LAS6_9EIME</name>
<keyword evidence="1" id="KW-0732">Signal</keyword>